<dbReference type="KEGG" id="vg:26626195"/>
<name>G1DJ40_9CAUD</name>
<evidence type="ECO:0008006" key="3">
    <source>
        <dbReference type="Google" id="ProtNLM"/>
    </source>
</evidence>
<evidence type="ECO:0000313" key="1">
    <source>
        <dbReference type="EMBL" id="AEJ92827.1"/>
    </source>
</evidence>
<dbReference type="RefSeq" id="YP_009198926.1">
    <property type="nucleotide sequence ID" value="NC_028803.1"/>
</dbReference>
<keyword evidence="2" id="KW-1185">Reference proteome</keyword>
<accession>G1DJ40</accession>
<sequence length="98" mass="11182">MGRCPTSRTVPARYILVNMVTPNRPSRRFQQTPDPNPLVVMPIKCRADLRQRLKIAAAEDGLTYAQLLVSLLDLRDDRHRRQRAAQASPLHRPRAETA</sequence>
<gene>
    <name evidence="1" type="primary">68</name>
    <name evidence="1" type="ORF">SEA_OSMAXIMUS_68</name>
</gene>
<dbReference type="EMBL" id="JN006064">
    <property type="protein sequence ID" value="AEJ92827.1"/>
    <property type="molecule type" value="Genomic_DNA"/>
</dbReference>
<protein>
    <recommendedName>
        <fullName evidence="3">Ribbon-helix-helix DNA binding domain protein</fullName>
    </recommendedName>
</protein>
<dbReference type="Proteomes" id="UP000006928">
    <property type="component" value="Segment"/>
</dbReference>
<dbReference type="InterPro" id="IPR056972">
    <property type="entry name" value="RHH_dom-containing"/>
</dbReference>
<evidence type="ECO:0000313" key="2">
    <source>
        <dbReference type="Proteomes" id="UP000006928"/>
    </source>
</evidence>
<dbReference type="Pfam" id="PF23807">
    <property type="entry name" value="RHH_10"/>
    <property type="match status" value="1"/>
</dbReference>
<dbReference type="GeneID" id="26626195"/>
<organism evidence="1 2">
    <name type="scientific">Mycobacterium phage OSmaximus</name>
    <dbReference type="NCBI Taxonomy" id="1035482"/>
    <lineage>
        <taxon>Viruses</taxon>
        <taxon>Duplodnaviria</taxon>
        <taxon>Heunggongvirae</taxon>
        <taxon>Uroviricota</taxon>
        <taxon>Caudoviricetes</taxon>
        <taxon>Bclasvirinae</taxon>
        <taxon>Pegunavirus</taxon>
        <taxon>Pegunavirus Pg1</taxon>
    </lineage>
</organism>
<reference evidence="1 2" key="1">
    <citation type="journal article" date="2012" name="J. Virol.">
        <title>Complete Genome Sequences of 138 Mycobacteriophages.</title>
        <authorList>
            <consortium name="the Science Education Alliance Phage Hunters Advancing Genomics and Evolutionary Science Program"/>
            <consortium name="the KwaZulu-Natal Research Institute for Tuberculosis and HIV Mycobacterial Genetics Course Students"/>
            <consortium name="the Phage Hunters Integrating Research and Education Program"/>
            <person name="Hatfull G.F."/>
        </authorList>
    </citation>
    <scope>NUCLEOTIDE SEQUENCE [LARGE SCALE GENOMIC DNA]</scope>
    <source>
        <strain evidence="1">OSmaximus</strain>
    </source>
</reference>
<proteinExistence type="predicted"/>